<dbReference type="PROSITE" id="PS00018">
    <property type="entry name" value="EF_HAND_1"/>
    <property type="match status" value="1"/>
</dbReference>
<feature type="compositionally biased region" description="Acidic residues" evidence="2">
    <location>
        <begin position="231"/>
        <end position="240"/>
    </location>
</feature>
<feature type="compositionally biased region" description="Polar residues" evidence="2">
    <location>
        <begin position="166"/>
        <end position="175"/>
    </location>
</feature>
<reference evidence="3 4" key="1">
    <citation type="submission" date="2015-03" db="EMBL/GenBank/DDBJ databases">
        <title>RNA-seq based gene annotation and comparative genomics of four Zymoseptoria species reveal species-specific pathogenicity related genes and transposable element activity.</title>
        <authorList>
            <person name="Grandaubert J."/>
            <person name="Bhattacharyya A."/>
            <person name="Stukenbrock E.H."/>
        </authorList>
    </citation>
    <scope>NUCLEOTIDE SEQUENCE [LARGE SCALE GENOMIC DNA]</scope>
    <source>
        <strain evidence="3 4">Zb18110</strain>
    </source>
</reference>
<protein>
    <submittedName>
        <fullName evidence="3">Uncharacterized protein</fullName>
    </submittedName>
</protein>
<feature type="coiled-coil region" evidence="1">
    <location>
        <begin position="65"/>
        <end position="99"/>
    </location>
</feature>
<feature type="region of interest" description="Disordered" evidence="2">
    <location>
        <begin position="1"/>
        <end position="56"/>
    </location>
</feature>
<dbReference type="InterPro" id="IPR018247">
    <property type="entry name" value="EF_Hand_1_Ca_BS"/>
</dbReference>
<comment type="caution">
    <text evidence="3">The sequence shown here is derived from an EMBL/GenBank/DDBJ whole genome shotgun (WGS) entry which is preliminary data.</text>
</comment>
<keyword evidence="1" id="KW-0175">Coiled coil</keyword>
<feature type="compositionally biased region" description="Acidic residues" evidence="2">
    <location>
        <begin position="281"/>
        <end position="303"/>
    </location>
</feature>
<feature type="compositionally biased region" description="Basic and acidic residues" evidence="2">
    <location>
        <begin position="194"/>
        <end position="203"/>
    </location>
</feature>
<dbReference type="EMBL" id="LAFY01004146">
    <property type="protein sequence ID" value="KJX94497.1"/>
    <property type="molecule type" value="Genomic_DNA"/>
</dbReference>
<sequence>MPSVMVNVPTPRKTQPERHGTMGLSSEPTEHSSDPSEASEVSEVEEPWPEPSSDDLATISLTKSHNELVARANAREMRLKELQETVKRANKTEKKLLRKIQKDALAIQDKEKELEVARSTNWKLVQQIPTQQKNNAMVETLTPPDDFEDATSAGGQSHEGFKRRSTSTGPRSNKVTSDDRPSKRPKHQARHQRMYSDEATSDHPHRKPSKRLGASPVQSSDGIANVRMMPPDEDDEEDLEETRSTVHDQAYIQQDDDDGEDQVNQKELADGMSSQQKSDDPASDNGEEDIEEDIKEDVDDQTDEPSFQSEADERPCQRVVIYSENTDEAEGCVDAALAVLRRHMVATDNALEAAMDKRMSNPKANMTKDDIRGWDYFCQKTSKCAISFVRSATTAPAKSDPEHTTCKYCFN</sequence>
<organism evidence="3 4">
    <name type="scientific">Zymoseptoria brevis</name>
    <dbReference type="NCBI Taxonomy" id="1047168"/>
    <lineage>
        <taxon>Eukaryota</taxon>
        <taxon>Fungi</taxon>
        <taxon>Dikarya</taxon>
        <taxon>Ascomycota</taxon>
        <taxon>Pezizomycotina</taxon>
        <taxon>Dothideomycetes</taxon>
        <taxon>Dothideomycetidae</taxon>
        <taxon>Mycosphaerellales</taxon>
        <taxon>Mycosphaerellaceae</taxon>
        <taxon>Zymoseptoria</taxon>
    </lineage>
</organism>
<evidence type="ECO:0000256" key="2">
    <source>
        <dbReference type="SAM" id="MobiDB-lite"/>
    </source>
</evidence>
<name>A0A0F4GBY2_9PEZI</name>
<accession>A0A0F4GBY2</accession>
<feature type="compositionally biased region" description="Polar residues" evidence="2">
    <location>
        <begin position="127"/>
        <end position="137"/>
    </location>
</feature>
<evidence type="ECO:0000313" key="4">
    <source>
        <dbReference type="Proteomes" id="UP000033647"/>
    </source>
</evidence>
<dbReference type="Proteomes" id="UP000033647">
    <property type="component" value="Unassembled WGS sequence"/>
</dbReference>
<feature type="compositionally biased region" description="Basic residues" evidence="2">
    <location>
        <begin position="183"/>
        <end position="193"/>
    </location>
</feature>
<evidence type="ECO:0000256" key="1">
    <source>
        <dbReference type="SAM" id="Coils"/>
    </source>
</evidence>
<feature type="region of interest" description="Disordered" evidence="2">
    <location>
        <begin position="127"/>
        <end position="316"/>
    </location>
</feature>
<proteinExistence type="predicted"/>
<keyword evidence="4" id="KW-1185">Reference proteome</keyword>
<gene>
    <name evidence="3" type="ORF">TI39_contig4187g00004</name>
</gene>
<dbReference type="AlphaFoldDB" id="A0A0F4GBY2"/>
<evidence type="ECO:0000313" key="3">
    <source>
        <dbReference type="EMBL" id="KJX94497.1"/>
    </source>
</evidence>